<dbReference type="PROSITE" id="PS51192">
    <property type="entry name" value="HELICASE_ATP_BIND_1"/>
    <property type="match status" value="1"/>
</dbReference>
<protein>
    <submittedName>
        <fullName evidence="7">Helicase HelY</fullName>
    </submittedName>
</protein>
<dbReference type="GO" id="GO:0003676">
    <property type="term" value="F:nucleic acid binding"/>
    <property type="evidence" value="ECO:0007669"/>
    <property type="project" value="InterPro"/>
</dbReference>
<organism evidence="7 8">
    <name type="scientific">Rhodoplanes serenus</name>
    <dbReference type="NCBI Taxonomy" id="200615"/>
    <lineage>
        <taxon>Bacteria</taxon>
        <taxon>Pseudomonadati</taxon>
        <taxon>Pseudomonadota</taxon>
        <taxon>Alphaproteobacteria</taxon>
        <taxon>Hyphomicrobiales</taxon>
        <taxon>Nitrobacteraceae</taxon>
        <taxon>Rhodoplanes</taxon>
    </lineage>
</organism>
<dbReference type="PANTHER" id="PTHR47961:SF10">
    <property type="entry name" value="ATP-DEPENDENT DNA HELICASE HEL308"/>
    <property type="match status" value="1"/>
</dbReference>
<evidence type="ECO:0000313" key="7">
    <source>
        <dbReference type="EMBL" id="VCU06757.1"/>
    </source>
</evidence>
<dbReference type="PANTHER" id="PTHR47961">
    <property type="entry name" value="DNA POLYMERASE THETA, PUTATIVE (AFU_ORTHOLOGUE AFUA_1G05260)-RELATED"/>
    <property type="match status" value="1"/>
</dbReference>
<dbReference type="SUPFAM" id="SSF52129">
    <property type="entry name" value="Caspase-like"/>
    <property type="match status" value="1"/>
</dbReference>
<reference evidence="8" key="1">
    <citation type="submission" date="2018-10" db="EMBL/GenBank/DDBJ databases">
        <authorList>
            <person name="Peiro R."/>
            <person name="Begona"/>
            <person name="Cbmso G."/>
            <person name="Lopez M."/>
            <person name="Gonzalez S."/>
            <person name="Sacristan E."/>
            <person name="Castillo E."/>
        </authorList>
    </citation>
    <scope>NUCLEOTIDE SEQUENCE [LARGE SCALE GENOMIC DNA]</scope>
</reference>
<dbReference type="RefSeq" id="WP_129608366.1">
    <property type="nucleotide sequence ID" value="NZ_UWOC01000111.1"/>
</dbReference>
<gene>
    <name evidence="7" type="primary">helY</name>
    <name evidence="7" type="ORF">RHODGE_RHODGE_01404</name>
</gene>
<dbReference type="GO" id="GO:0004197">
    <property type="term" value="F:cysteine-type endopeptidase activity"/>
    <property type="evidence" value="ECO:0007669"/>
    <property type="project" value="InterPro"/>
</dbReference>
<evidence type="ECO:0000313" key="8">
    <source>
        <dbReference type="Proteomes" id="UP000289200"/>
    </source>
</evidence>
<dbReference type="GO" id="GO:0005524">
    <property type="term" value="F:ATP binding"/>
    <property type="evidence" value="ECO:0007669"/>
    <property type="project" value="UniProtKB-KW"/>
</dbReference>
<name>A0A3S4B1F3_9BRAD</name>
<evidence type="ECO:0000259" key="6">
    <source>
        <dbReference type="PROSITE" id="PS51194"/>
    </source>
</evidence>
<dbReference type="SMART" id="SM00487">
    <property type="entry name" value="DEXDc"/>
    <property type="match status" value="1"/>
</dbReference>
<keyword evidence="1" id="KW-0547">Nucleotide-binding</keyword>
<proteinExistence type="predicted"/>
<dbReference type="AlphaFoldDB" id="A0A3S4B1F3"/>
<dbReference type="OrthoDB" id="9807155at2"/>
<dbReference type="SUPFAM" id="SSF52540">
    <property type="entry name" value="P-loop containing nucleoside triphosphate hydrolases"/>
    <property type="match status" value="1"/>
</dbReference>
<accession>A0A3S4B1F3</accession>
<evidence type="ECO:0000256" key="1">
    <source>
        <dbReference type="ARBA" id="ARBA00022741"/>
    </source>
</evidence>
<keyword evidence="8" id="KW-1185">Reference proteome</keyword>
<dbReference type="InterPro" id="IPR011545">
    <property type="entry name" value="DEAD/DEAH_box_helicase_dom"/>
</dbReference>
<dbReference type="GO" id="GO:0004386">
    <property type="term" value="F:helicase activity"/>
    <property type="evidence" value="ECO:0007669"/>
    <property type="project" value="UniProtKB-KW"/>
</dbReference>
<sequence length="1034" mass="111490">MPFRGLFIGIDRYSSTGIDELTCARRDATALEALFFDTLGGSTVLLADAEATRQRIEDAFADLAGCGPEDTVVIAFSGHGSETHELVTHDANPDDLAGSAIPLELLQEWFSRIPAKRLILFLDCCFSGGIGAKVLHVDAKPRSLLSAEARLAQLGGAGRIIFTASAATEPAYEHRRFGHGFLTHFLLEALCGAEEVVSGGKLSLYRLLEHVTSRVRAAALQGGKEQNPTMRGSIDGDVEWPVFVPGTKYRAAFPARLPAKVTSDLASLSSAGFPDALVTAWAGAIPSLNALQIAAITDFGVLDGENLVVSAPTSSGKTMVGELAALRNVLDRKRALFLLPLKALVADKRRHFESVYGGFGVRTVEATGETDDITPLLRGQYDVGLLTYEKFAAIALTFPHVLAQVGVIVIDEAQMIADRGRGANLEFILTLIRMHRREGIEPQLIALSAVIGDTNGLEQWLGARLLRRTERPVPLEEGLLLGTGHFRFLDPENGNERVEGPLVRRLVGGKGSSQDWIIPLVRKLVAEGQQVIVFRETKGEARGCANYLAESLGLPPAAEALTQMPGGDPSQASADLRSALARGVAFHNSDLDREERRVIEEEFRRSGSGLRVIAATTTLAMGVNTPASSVVIAGLNHPGDEPYSVAEYKNLVGRAGRLGFAERGASYLLALDPRAEHDLWSRYVTAEPEDLVSRFLDGTTDPRSLIIRVLVAARRAAGEGVPSEEIVEFLESSFGAFQARRAHSAWQWSRPDLLAALADLERHGLVQKNATGAYELTKLGRLAGESAAEVGSIVALVECLSSLQPPDISDPVLIAAAQTTVEVDQLLFPINRKSTQKEPQLWPNELRRQNVPWHVLNAFQRGTTDDHQATLRAKKAVACLLFVSGRAMSEIERVLTQFGGAFGGAAGPIRAVAARTCDLMPVAARVAEILHPTLDLGDRVRRLAIRLTYGVPSAAVDLAQFAGADLLRGDYCRLAAAQLCEPEQIDAATDDQILACVDKDRRKLALVHDAAKRVAKRRAEVVTPSVPVLEAYVP</sequence>
<keyword evidence="4" id="KW-0067">ATP-binding</keyword>
<dbReference type="InterPro" id="IPR050474">
    <property type="entry name" value="Hel308_SKI2-like"/>
</dbReference>
<comment type="caution">
    <text evidence="7">The sequence shown here is derived from an EMBL/GenBank/DDBJ whole genome shotgun (WGS) entry which is preliminary data.</text>
</comment>
<dbReference type="Pfam" id="PF00271">
    <property type="entry name" value="Helicase_C"/>
    <property type="match status" value="1"/>
</dbReference>
<dbReference type="Proteomes" id="UP000289200">
    <property type="component" value="Unassembled WGS sequence"/>
</dbReference>
<dbReference type="SMART" id="SM00490">
    <property type="entry name" value="HELICc"/>
    <property type="match status" value="1"/>
</dbReference>
<evidence type="ECO:0000259" key="5">
    <source>
        <dbReference type="PROSITE" id="PS51192"/>
    </source>
</evidence>
<dbReference type="Pfam" id="PF00656">
    <property type="entry name" value="Peptidase_C14"/>
    <property type="match status" value="1"/>
</dbReference>
<evidence type="ECO:0000256" key="2">
    <source>
        <dbReference type="ARBA" id="ARBA00022801"/>
    </source>
</evidence>
<dbReference type="InterPro" id="IPR027417">
    <property type="entry name" value="P-loop_NTPase"/>
</dbReference>
<dbReference type="InterPro" id="IPR029030">
    <property type="entry name" value="Caspase-like_dom_sf"/>
</dbReference>
<dbReference type="Gene3D" id="3.40.50.1460">
    <property type="match status" value="1"/>
</dbReference>
<dbReference type="GO" id="GO:0006508">
    <property type="term" value="P:proteolysis"/>
    <property type="evidence" value="ECO:0007669"/>
    <property type="project" value="InterPro"/>
</dbReference>
<dbReference type="EMBL" id="UWOC01000111">
    <property type="protein sequence ID" value="VCU06757.1"/>
    <property type="molecule type" value="Genomic_DNA"/>
</dbReference>
<dbReference type="PROSITE" id="PS51194">
    <property type="entry name" value="HELICASE_CTER"/>
    <property type="match status" value="1"/>
</dbReference>
<dbReference type="InterPro" id="IPR014001">
    <property type="entry name" value="Helicase_ATP-bd"/>
</dbReference>
<evidence type="ECO:0000256" key="3">
    <source>
        <dbReference type="ARBA" id="ARBA00022806"/>
    </source>
</evidence>
<dbReference type="InterPro" id="IPR011600">
    <property type="entry name" value="Pept_C14_caspase"/>
</dbReference>
<feature type="domain" description="Helicase C-terminal" evidence="6">
    <location>
        <begin position="516"/>
        <end position="706"/>
    </location>
</feature>
<feature type="domain" description="Helicase ATP-binding" evidence="5">
    <location>
        <begin position="298"/>
        <end position="469"/>
    </location>
</feature>
<keyword evidence="3 7" id="KW-0347">Helicase</keyword>
<keyword evidence="2" id="KW-0378">Hydrolase</keyword>
<dbReference type="Gene3D" id="1.10.3380.20">
    <property type="match status" value="1"/>
</dbReference>
<evidence type="ECO:0000256" key="4">
    <source>
        <dbReference type="ARBA" id="ARBA00022840"/>
    </source>
</evidence>
<dbReference type="InterPro" id="IPR001650">
    <property type="entry name" value="Helicase_C-like"/>
</dbReference>
<dbReference type="Gene3D" id="3.40.50.300">
    <property type="entry name" value="P-loop containing nucleotide triphosphate hydrolases"/>
    <property type="match status" value="2"/>
</dbReference>
<dbReference type="Pfam" id="PF00270">
    <property type="entry name" value="DEAD"/>
    <property type="match status" value="1"/>
</dbReference>